<dbReference type="STRING" id="1287680.R1GSR2"/>
<feature type="domain" description="Cell wall mannoprotein PIR1-like C-terminal" evidence="3">
    <location>
        <begin position="77"/>
        <end position="142"/>
    </location>
</feature>
<dbReference type="OMA" id="HACNCEV"/>
<evidence type="ECO:0000313" key="4">
    <source>
        <dbReference type="EMBL" id="EOD49069.1"/>
    </source>
</evidence>
<dbReference type="Pfam" id="PF22799">
    <property type="entry name" value="PIR1-like_C"/>
    <property type="match status" value="1"/>
</dbReference>
<proteinExistence type="predicted"/>
<feature type="domain" description="Ubiquitin 3 binding protein But2 C-terminal" evidence="2">
    <location>
        <begin position="213"/>
        <end position="350"/>
    </location>
</feature>
<accession>R1GSR2</accession>
<evidence type="ECO:0000259" key="3">
    <source>
        <dbReference type="Pfam" id="PF22799"/>
    </source>
</evidence>
<dbReference type="eggNOG" id="ENOG502RYJ6">
    <property type="taxonomic scope" value="Eukaryota"/>
</dbReference>
<feature type="signal peptide" evidence="1">
    <location>
        <begin position="1"/>
        <end position="16"/>
    </location>
</feature>
<feature type="chain" id="PRO_5004360981" evidence="1">
    <location>
        <begin position="17"/>
        <end position="360"/>
    </location>
</feature>
<evidence type="ECO:0000259" key="2">
    <source>
        <dbReference type="Pfam" id="PF09792"/>
    </source>
</evidence>
<keyword evidence="1" id="KW-0732">Signal</keyword>
<dbReference type="Pfam" id="PF09792">
    <property type="entry name" value="But2"/>
    <property type="match status" value="1"/>
</dbReference>
<dbReference type="PANTHER" id="PTHR39613:SF1">
    <property type="entry name" value="ANCHORED CELL WALL PROTEIN, PUTATIVE (AFU_ORTHOLOGUE AFUA_4G08960)-RELATED"/>
    <property type="match status" value="1"/>
</dbReference>
<sequence length="360" mass="39310">MKTAAVAFGLALGANAAPRPSYNPGECCFSINAWGAIGTGKGFLGQVKQLPDGQLRIGQTNLKNPSRFCLNRYNYGLKDQNGFGCILAGSVKQFQCDHGKPSWAGWDVLCDGQVAIRGDKTFSMCPTGDFGGYNIYTRPIPFQGGCIDIILTADQGQCRATCNPQPPKRLPKPKKCSCAHACNCEVIGYCNTPGCPNYRGKSKCPGELTGSWQFPHLIVPVNKNKPDYAPGTSLFGTCSKTTVTYFNFDIPAHYQGKQCTLQFMFPQKSQLETSNFNIQGSGTVGGSWTKPVNDSTNYNNRPEITKNKIFHFQPGNNYVLDKVDCEVGVMTYALGGSADTYLHWFQDFNPCPIGLYITAQ</sequence>
<reference evidence="5" key="1">
    <citation type="journal article" date="2013" name="Genome Announc.">
        <title>Draft genome sequence of Neofusicoccum parvum isolate UCR-NP2, a fungal vascular pathogen associated with grapevine cankers.</title>
        <authorList>
            <person name="Blanco-Ulate B."/>
            <person name="Rolshausen P."/>
            <person name="Cantu D."/>
        </authorList>
    </citation>
    <scope>NUCLEOTIDE SEQUENCE [LARGE SCALE GENOMIC DNA]</scope>
    <source>
        <strain evidence="5">UCR-NP2</strain>
    </source>
</reference>
<gene>
    <name evidence="4" type="ORF">UCRNP2_4176</name>
</gene>
<organism evidence="4 5">
    <name type="scientific">Botryosphaeria parva (strain UCR-NP2)</name>
    <name type="common">Grapevine canker fungus</name>
    <name type="synonym">Neofusicoccum parvum</name>
    <dbReference type="NCBI Taxonomy" id="1287680"/>
    <lineage>
        <taxon>Eukaryota</taxon>
        <taxon>Fungi</taxon>
        <taxon>Dikarya</taxon>
        <taxon>Ascomycota</taxon>
        <taxon>Pezizomycotina</taxon>
        <taxon>Dothideomycetes</taxon>
        <taxon>Dothideomycetes incertae sedis</taxon>
        <taxon>Botryosphaeriales</taxon>
        <taxon>Botryosphaeriaceae</taxon>
        <taxon>Neofusicoccum</taxon>
    </lineage>
</organism>
<dbReference type="KEGG" id="npa:UCRNP2_4176"/>
<dbReference type="HOGENOM" id="CLU_033570_0_0_1"/>
<dbReference type="InterPro" id="IPR018620">
    <property type="entry name" value="Ubiquitin3-bd_protein_But2_C"/>
</dbReference>
<dbReference type="AlphaFoldDB" id="R1GSR2"/>
<evidence type="ECO:0000256" key="1">
    <source>
        <dbReference type="SAM" id="SignalP"/>
    </source>
</evidence>
<dbReference type="OrthoDB" id="4657524at2759"/>
<protein>
    <submittedName>
        <fullName evidence="4">Putative gpi anchored cell wall protein</fullName>
    </submittedName>
</protein>
<dbReference type="PANTHER" id="PTHR39613">
    <property type="entry name" value="ANCHORED CELL WALL PROTEIN, PUTATIVE (AFU_ORTHOLOGUE AFUA_4G08960)-RELATED"/>
    <property type="match status" value="1"/>
</dbReference>
<dbReference type="InterPro" id="IPR054508">
    <property type="entry name" value="PIR1-like_C"/>
</dbReference>
<evidence type="ECO:0000313" key="5">
    <source>
        <dbReference type="Proteomes" id="UP000013521"/>
    </source>
</evidence>
<dbReference type="EMBL" id="KB916115">
    <property type="protein sequence ID" value="EOD49069.1"/>
    <property type="molecule type" value="Genomic_DNA"/>
</dbReference>
<dbReference type="Proteomes" id="UP000013521">
    <property type="component" value="Unassembled WGS sequence"/>
</dbReference>
<name>R1GSR2_BOTPV</name>